<dbReference type="InterPro" id="IPR013783">
    <property type="entry name" value="Ig-like_fold"/>
</dbReference>
<dbReference type="OrthoDB" id="863479at2"/>
<evidence type="ECO:0000313" key="1">
    <source>
        <dbReference type="EMBL" id="TLM89859.1"/>
    </source>
</evidence>
<accession>A0A5R8WL44</accession>
<dbReference type="SUPFAM" id="SSF81296">
    <property type="entry name" value="E set domains"/>
    <property type="match status" value="1"/>
</dbReference>
<keyword evidence="2" id="KW-1185">Reference proteome</keyword>
<dbReference type="Proteomes" id="UP000305517">
    <property type="component" value="Unassembled WGS sequence"/>
</dbReference>
<comment type="caution">
    <text evidence="1">The sequence shown here is derived from an EMBL/GenBank/DDBJ whole genome shotgun (WGS) entry which is preliminary data.</text>
</comment>
<dbReference type="InterPro" id="IPR014756">
    <property type="entry name" value="Ig_E-set"/>
</dbReference>
<evidence type="ECO:0000313" key="2">
    <source>
        <dbReference type="Proteomes" id="UP000305517"/>
    </source>
</evidence>
<dbReference type="CDD" id="cd00102">
    <property type="entry name" value="IPT"/>
    <property type="match status" value="1"/>
</dbReference>
<dbReference type="RefSeq" id="WP_138080266.1">
    <property type="nucleotide sequence ID" value="NZ_VAJM01000011.1"/>
</dbReference>
<evidence type="ECO:0008006" key="3">
    <source>
        <dbReference type="Google" id="ProtNLM"/>
    </source>
</evidence>
<sequence length="1568" mass="158749">MAIDGLSVTLTSGPSITTGNVTTTPVCATTASSISVEYTTSGTISGTYTVQLSDASGSFASPTNLATTGSTSPLTATIPAGTASGTGYKVRVTNDNGGTAVNGSASTAFAIVSSPTVSLTGTTTQTIQTGTNGTALGVTETPTATSRKWQYATATGGPYTDFSPAQTGTTYTPNFATAGTYYVVAVATFAACGSATSNEAVITVTAPPATSIAAPTFTPTAVCATAAAPLTVTFSSTGTFNAGNVFTVQLSDASGSFASPVDLVTTGSASPLTATIPAGTASGTGYKVRVVGSDPATIGTASSASLRIVSNPTVSIASTTTQNILTNANGTQLTVTETPSTGNTRKWQYATTAGGPYTDFSPAQTSTTYTPRFTVAGTYYVVATTTFAACSAVTSNEVQINVSNALPVLTSINPSTAQAGGAAVALTASGSGFVTSSVINFNGVALTTTFNSTSSLSATVPASAITTAGTYDVTVTSPTPGGGTSAAQPFTVTLAPCLSEGFDGTFPPASWTVNGATQNTSTTRNSSAGAVQFTGPSQTLTSPSLAYPNSLDFYVRRSNSSDVRSLLVRVSTDNGASYTTLLTLTAPADITTSYVKKTVDLSAYQTRPNVLVRFERGAESFTTLLYLEDVAVFCSPAPTLAAEPTTQPTVSAANVLFTQADVTVNGGNGGKQLVVIRATSTAAVAPVDGNTYTASTAFGSNSPGTLTGAGNFVVYAGSTGTMPNTFTVTGLTSNVSYTLEAYAYNDNATAGQENYLTTAPGTASFTTQALPTVFYAKATGDLSLPATFGSNADGSGIEPGNFAAPGTTYRVSGTGRTFAANWTVSGTGSKVVLEAGASLVVPTGAIFTGTLDQLANSTLVLLNTTTAAYTSIVQGVQDASSTIDFAQAGTYSLPLSSAFAFQNLKLTGGTKRFARNPTSPSGAIGTVVPGNLILDGAVVAGNTSSPFSTVQLAGNLTMLNGASFDLASSGKITLNLTGTSPQTLTGNGSNIVLFRLNLLNTSGAVLSATGGSTNLEVGNNAGGGYFLLAGSTLALNSNTLRFNSGGRAVIYDTFNTSGDGTGTLTPGPTASLNLETTSNSTIGTLRLTPGATTVQDLRLSAQFDILEVPSDLTVNGTLTLAIGTLELGSGKTLTLNGTVAGPSGDIAGSTTLNLVIGGSGALGDLVFTPGFEQLNNLTLNRTANGRATLIGPLEVGGTLTLTEGVLTTTATDLLTLTTTATLVAPAAGSAAVSYIDGPLARQVGPISSLTAVAFPIGKTTNSRPLTLNISSQTSTTTYTAELKPGQPTNQTLTGDLARVSRIRSYSVTPNTQPTGFSGTITLSFEGDDQVTDPAATSLVIAKNNGSGWVNIGRSANTGAASNGAYVAGTLTSDTFTSFSDFALASTDALSNATNPLPVTLTDFTAQRQHEGALLKWTTAQEKNSAYFEVLRSTTDHAFEAIGRVQAAGHSSTTRQYAFTDARQFAGTVYYRLRQVDLDGSVTLSEVRALGGPTAFTATTFPNPATDQLRVSTSVPVRAWRVISPVGQPLLHGAGQPDRITVSGLKPGVYLLELTTVGSGRQVLRFVKE</sequence>
<dbReference type="EMBL" id="VAJM01000011">
    <property type="protein sequence ID" value="TLM89859.1"/>
    <property type="molecule type" value="Genomic_DNA"/>
</dbReference>
<organism evidence="1 2">
    <name type="scientific">Hymenobacter jeollabukensis</name>
    <dbReference type="NCBI Taxonomy" id="2025313"/>
    <lineage>
        <taxon>Bacteria</taxon>
        <taxon>Pseudomonadati</taxon>
        <taxon>Bacteroidota</taxon>
        <taxon>Cytophagia</taxon>
        <taxon>Cytophagales</taxon>
        <taxon>Hymenobacteraceae</taxon>
        <taxon>Hymenobacter</taxon>
    </lineage>
</organism>
<reference evidence="1 2" key="1">
    <citation type="submission" date="2019-05" db="EMBL/GenBank/DDBJ databases">
        <title>Hymenobacter edaphi sp. nov., isolated from abandoned arsenic-contaminated farmland soil.</title>
        <authorList>
            <person name="Nie L."/>
        </authorList>
    </citation>
    <scope>NUCLEOTIDE SEQUENCE [LARGE SCALE GENOMIC DNA]</scope>
    <source>
        <strain evidence="1 2">1-3-3-8</strain>
    </source>
</reference>
<protein>
    <recommendedName>
        <fullName evidence="3">T9SS type A sorting domain-containing protein</fullName>
    </recommendedName>
</protein>
<proteinExistence type="predicted"/>
<gene>
    <name evidence="1" type="ORF">FDY95_19840</name>
</gene>
<name>A0A5R8WL44_9BACT</name>
<dbReference type="Gene3D" id="2.60.40.10">
    <property type="entry name" value="Immunoglobulins"/>
    <property type="match status" value="1"/>
</dbReference>